<keyword evidence="2" id="KW-0732">Signal</keyword>
<evidence type="ECO:0000256" key="2">
    <source>
        <dbReference type="SAM" id="SignalP"/>
    </source>
</evidence>
<proteinExistence type="predicted"/>
<dbReference type="Proteomes" id="UP000094527">
    <property type="component" value="Unassembled WGS sequence"/>
</dbReference>
<sequence length="166" mass="17676">GLFPLGLPILLITIIPFLLVQDINGQPNYYFKASAPAVKSLPRIGRRSDDGGISDTSFPSNGAGGQNLLSLSKSLESYPPGILELWNNNPSDSFGGNVGSLNRSPLYNLMSSSGVGPSSLIPPIPVSSPSSSATQLEKSVLWRKLMGDINNYDEAALLENLYHSKS</sequence>
<feature type="signal peptide" evidence="2">
    <location>
        <begin position="1"/>
        <end position="25"/>
    </location>
</feature>
<protein>
    <submittedName>
        <fullName evidence="3">Uncharacterized protein</fullName>
    </submittedName>
</protein>
<reference evidence="3 4" key="1">
    <citation type="journal article" date="2016" name="Genome Biol. Evol.">
        <title>Gene Family Evolution Reflects Adaptation to Soil Environmental Stressors in the Genome of the Collembolan Orchesella cincta.</title>
        <authorList>
            <person name="Faddeeva-Vakhrusheva A."/>
            <person name="Derks M.F."/>
            <person name="Anvar S.Y."/>
            <person name="Agamennone V."/>
            <person name="Suring W."/>
            <person name="Smit S."/>
            <person name="van Straalen N.M."/>
            <person name="Roelofs D."/>
        </authorList>
    </citation>
    <scope>NUCLEOTIDE SEQUENCE [LARGE SCALE GENOMIC DNA]</scope>
    <source>
        <tissue evidence="3">Mixed pool</tissue>
    </source>
</reference>
<comment type="caution">
    <text evidence="3">The sequence shown here is derived from an EMBL/GenBank/DDBJ whole genome shotgun (WGS) entry which is preliminary data.</text>
</comment>
<evidence type="ECO:0000313" key="3">
    <source>
        <dbReference type="EMBL" id="ODN03581.1"/>
    </source>
</evidence>
<accession>A0A1D2NE99</accession>
<evidence type="ECO:0000313" key="4">
    <source>
        <dbReference type="Proteomes" id="UP000094527"/>
    </source>
</evidence>
<dbReference type="EMBL" id="LJIJ01000068">
    <property type="protein sequence ID" value="ODN03581.1"/>
    <property type="molecule type" value="Genomic_DNA"/>
</dbReference>
<evidence type="ECO:0000256" key="1">
    <source>
        <dbReference type="SAM" id="MobiDB-lite"/>
    </source>
</evidence>
<dbReference type="AlphaFoldDB" id="A0A1D2NE99"/>
<gene>
    <name evidence="3" type="ORF">Ocin01_03086</name>
</gene>
<feature type="non-terminal residue" evidence="3">
    <location>
        <position position="166"/>
    </location>
</feature>
<name>A0A1D2NE99_ORCCI</name>
<feature type="region of interest" description="Disordered" evidence="1">
    <location>
        <begin position="42"/>
        <end position="61"/>
    </location>
</feature>
<feature type="chain" id="PRO_5008905438" evidence="2">
    <location>
        <begin position="26"/>
        <end position="166"/>
    </location>
</feature>
<feature type="non-terminal residue" evidence="3">
    <location>
        <position position="1"/>
    </location>
</feature>
<keyword evidence="4" id="KW-1185">Reference proteome</keyword>
<organism evidence="3 4">
    <name type="scientific">Orchesella cincta</name>
    <name type="common">Springtail</name>
    <name type="synonym">Podura cincta</name>
    <dbReference type="NCBI Taxonomy" id="48709"/>
    <lineage>
        <taxon>Eukaryota</taxon>
        <taxon>Metazoa</taxon>
        <taxon>Ecdysozoa</taxon>
        <taxon>Arthropoda</taxon>
        <taxon>Hexapoda</taxon>
        <taxon>Collembola</taxon>
        <taxon>Entomobryomorpha</taxon>
        <taxon>Entomobryoidea</taxon>
        <taxon>Orchesellidae</taxon>
        <taxon>Orchesellinae</taxon>
        <taxon>Orchesella</taxon>
    </lineage>
</organism>